<evidence type="ECO:0000313" key="3">
    <source>
        <dbReference type="Proteomes" id="UP000019763"/>
    </source>
</evidence>
<accession>A0A023B6Z1</accession>
<dbReference type="Proteomes" id="UP000019763">
    <property type="component" value="Unassembled WGS sequence"/>
</dbReference>
<name>A0A023B6Z1_GRENI</name>
<comment type="caution">
    <text evidence="2">The sequence shown here is derived from an EMBL/GenBank/DDBJ whole genome shotgun (WGS) entry which is preliminary data.</text>
</comment>
<keyword evidence="3" id="KW-1185">Reference proteome</keyword>
<dbReference type="GeneID" id="22912718"/>
<organism evidence="2 3">
    <name type="scientific">Gregarina niphandrodes</name>
    <name type="common">Septate eugregarine</name>
    <dbReference type="NCBI Taxonomy" id="110365"/>
    <lineage>
        <taxon>Eukaryota</taxon>
        <taxon>Sar</taxon>
        <taxon>Alveolata</taxon>
        <taxon>Apicomplexa</taxon>
        <taxon>Conoidasida</taxon>
        <taxon>Gregarinasina</taxon>
        <taxon>Eugregarinorida</taxon>
        <taxon>Gregarinidae</taxon>
        <taxon>Gregarina</taxon>
    </lineage>
</organism>
<feature type="region of interest" description="Disordered" evidence="1">
    <location>
        <begin position="147"/>
        <end position="190"/>
    </location>
</feature>
<feature type="compositionally biased region" description="Low complexity" evidence="1">
    <location>
        <begin position="56"/>
        <end position="90"/>
    </location>
</feature>
<dbReference type="VEuPathDB" id="CryptoDB:GNI_074260"/>
<gene>
    <name evidence="2" type="ORF">GNI_074260</name>
</gene>
<evidence type="ECO:0000256" key="1">
    <source>
        <dbReference type="SAM" id="MobiDB-lite"/>
    </source>
</evidence>
<dbReference type="RefSeq" id="XP_011130433.1">
    <property type="nucleotide sequence ID" value="XM_011132131.1"/>
</dbReference>
<protein>
    <submittedName>
        <fullName evidence="2">Uncharacterized protein</fullName>
    </submittedName>
</protein>
<feature type="compositionally biased region" description="Basic and acidic residues" evidence="1">
    <location>
        <begin position="41"/>
        <end position="52"/>
    </location>
</feature>
<proteinExistence type="predicted"/>
<dbReference type="AlphaFoldDB" id="A0A023B6Z1"/>
<sequence length="275" mass="30323">MGADLDSAPPTTAAPQHRRHVKFHREDLKAKFSIRLHHNRSKEGSKETDQHSARLGSATSSVTALSSASATSSVGATSSVSGGSSGSDKAAASERERRWYKRIFHRHSADEYDAIDEDEEELRVVSRSVSEQTEVSSLAGSELAKYVPEQGPDGKMSVVRGRTPLGRTPAGRTPGSQRRQAGAKTPQRASSMVSCSTASRRAVYKTRLDHALRKAHLKQQYFVQQNTRCGDDDDLDYDGFMFRPDAEDHAKVKSHHHFRSILQEAKENRSGHRTG</sequence>
<dbReference type="EMBL" id="AFNH02000556">
    <property type="protein sequence ID" value="EZG66900.1"/>
    <property type="molecule type" value="Genomic_DNA"/>
</dbReference>
<feature type="region of interest" description="Disordered" evidence="1">
    <location>
        <begin position="1"/>
        <end position="95"/>
    </location>
</feature>
<evidence type="ECO:0000313" key="2">
    <source>
        <dbReference type="EMBL" id="EZG66900.1"/>
    </source>
</evidence>
<reference evidence="2" key="1">
    <citation type="submission" date="2013-12" db="EMBL/GenBank/DDBJ databases">
        <authorList>
            <person name="Omoto C.K."/>
            <person name="Sibley D."/>
            <person name="Venepally P."/>
            <person name="Hadjithomas M."/>
            <person name="Karamycheva S."/>
            <person name="Brunk B."/>
            <person name="Roos D."/>
            <person name="Caler E."/>
            <person name="Lorenzi H."/>
        </authorList>
    </citation>
    <scope>NUCLEOTIDE SEQUENCE</scope>
</reference>